<evidence type="ECO:0000313" key="1">
    <source>
        <dbReference type="EMBL" id="PVV04557.1"/>
    </source>
</evidence>
<evidence type="ECO:0000313" key="2">
    <source>
        <dbReference type="Proteomes" id="UP000245609"/>
    </source>
</evidence>
<dbReference type="EMBL" id="MBFS01000110">
    <property type="protein sequence ID" value="PVV04557.1"/>
    <property type="molecule type" value="Genomic_DNA"/>
</dbReference>
<proteinExistence type="predicted"/>
<reference evidence="1 2" key="1">
    <citation type="journal article" date="2018" name="MBio">
        <title>Comparative Genomics Reveals the Core Gene Toolbox for the Fungus-Insect Symbiosis.</title>
        <authorList>
            <person name="Wang Y."/>
            <person name="Stata M."/>
            <person name="Wang W."/>
            <person name="Stajich J.E."/>
            <person name="White M.M."/>
            <person name="Moncalvo J.M."/>
        </authorList>
    </citation>
    <scope>NUCLEOTIDE SEQUENCE [LARGE SCALE GENOMIC DNA]</scope>
    <source>
        <strain evidence="1 2">SC-DP-2</strain>
    </source>
</reference>
<keyword evidence="2" id="KW-1185">Reference proteome</keyword>
<organism evidence="1 2">
    <name type="scientific">Smittium megazygosporum</name>
    <dbReference type="NCBI Taxonomy" id="133381"/>
    <lineage>
        <taxon>Eukaryota</taxon>
        <taxon>Fungi</taxon>
        <taxon>Fungi incertae sedis</taxon>
        <taxon>Zoopagomycota</taxon>
        <taxon>Kickxellomycotina</taxon>
        <taxon>Harpellomycetes</taxon>
        <taxon>Harpellales</taxon>
        <taxon>Legeriomycetaceae</taxon>
        <taxon>Smittium</taxon>
    </lineage>
</organism>
<accession>A0A2T9ZJ65</accession>
<gene>
    <name evidence="1" type="ORF">BB560_000941</name>
</gene>
<dbReference type="Proteomes" id="UP000245609">
    <property type="component" value="Unassembled WGS sequence"/>
</dbReference>
<protein>
    <submittedName>
        <fullName evidence="1">Uncharacterized protein</fullName>
    </submittedName>
</protein>
<comment type="caution">
    <text evidence="1">The sequence shown here is derived from an EMBL/GenBank/DDBJ whole genome shotgun (WGS) entry which is preliminary data.</text>
</comment>
<name>A0A2T9ZJ65_9FUNG</name>
<dbReference type="AlphaFoldDB" id="A0A2T9ZJ65"/>
<sequence length="77" mass="8507">MNAILTFMDTRVNTGQSEQTFPARIDTRSNAIILTDYFSVAMRKAGCVVYSDSLSKDIVVISQYAKKYASLSGIVFS</sequence>